<reference evidence="2 3" key="1">
    <citation type="submission" date="2013-02" db="EMBL/GenBank/DDBJ databases">
        <title>Genome sequence of Candida maltosa Xu316, a potential industrial strain for xylitol and ethanol production.</title>
        <authorList>
            <person name="Yu J."/>
            <person name="Wang Q."/>
            <person name="Geng X."/>
            <person name="Bao W."/>
            <person name="He P."/>
            <person name="Cai J."/>
        </authorList>
    </citation>
    <scope>NUCLEOTIDE SEQUENCE [LARGE SCALE GENOMIC DNA]</scope>
    <source>
        <strain evidence="3">Xu316</strain>
    </source>
</reference>
<gene>
    <name evidence="2" type="ORF">G210_5010</name>
</gene>
<sequence length="84" mass="8819">EGASVTLEEIKPTESQKEKLAKEATVIETKPEAAVAAATKDTKAPAPAAAAAKDAKVANKPAANGKTEEKKKGTFRRILKKIFS</sequence>
<name>M3ITS1_CANMX</name>
<dbReference type="EMBL" id="AOGT01000420">
    <property type="protein sequence ID" value="EMG49996.1"/>
    <property type="molecule type" value="Genomic_DNA"/>
</dbReference>
<feature type="region of interest" description="Disordered" evidence="1">
    <location>
        <begin position="37"/>
        <end position="72"/>
    </location>
</feature>
<dbReference type="AlphaFoldDB" id="M3ITS1"/>
<feature type="compositionally biased region" description="Low complexity" evidence="1">
    <location>
        <begin position="37"/>
        <end position="64"/>
    </location>
</feature>
<feature type="non-terminal residue" evidence="2">
    <location>
        <position position="1"/>
    </location>
</feature>
<evidence type="ECO:0000313" key="2">
    <source>
        <dbReference type="EMBL" id="EMG49996.1"/>
    </source>
</evidence>
<comment type="caution">
    <text evidence="2">The sequence shown here is derived from an EMBL/GenBank/DDBJ whole genome shotgun (WGS) entry which is preliminary data.</text>
</comment>
<evidence type="ECO:0000256" key="1">
    <source>
        <dbReference type="SAM" id="MobiDB-lite"/>
    </source>
</evidence>
<keyword evidence="3" id="KW-1185">Reference proteome</keyword>
<protein>
    <submittedName>
        <fullName evidence="2">Uncharacterized protein</fullName>
    </submittedName>
</protein>
<dbReference type="Proteomes" id="UP000011777">
    <property type="component" value="Unassembled WGS sequence"/>
</dbReference>
<accession>M3ITS1</accession>
<evidence type="ECO:0000313" key="3">
    <source>
        <dbReference type="Proteomes" id="UP000011777"/>
    </source>
</evidence>
<organism evidence="2 3">
    <name type="scientific">Candida maltosa (strain Xu316)</name>
    <name type="common">Yeast</name>
    <dbReference type="NCBI Taxonomy" id="1245528"/>
    <lineage>
        <taxon>Eukaryota</taxon>
        <taxon>Fungi</taxon>
        <taxon>Dikarya</taxon>
        <taxon>Ascomycota</taxon>
        <taxon>Saccharomycotina</taxon>
        <taxon>Pichiomycetes</taxon>
        <taxon>Debaryomycetaceae</taxon>
        <taxon>Candida/Lodderomyces clade</taxon>
        <taxon>Candida</taxon>
    </lineage>
</organism>
<proteinExistence type="predicted"/>
<dbReference type="HOGENOM" id="CLU_2533545_0_0_1"/>